<gene>
    <name evidence="1" type="ORF">BDR25DRAFT_328613</name>
</gene>
<accession>A0ACB6QHK5</accession>
<protein>
    <submittedName>
        <fullName evidence="1">Uncharacterized protein</fullName>
    </submittedName>
</protein>
<reference evidence="1" key="1">
    <citation type="journal article" date="2020" name="Stud. Mycol.">
        <title>101 Dothideomycetes genomes: a test case for predicting lifestyles and emergence of pathogens.</title>
        <authorList>
            <person name="Haridas S."/>
            <person name="Albert R."/>
            <person name="Binder M."/>
            <person name="Bloem J."/>
            <person name="Labutti K."/>
            <person name="Salamov A."/>
            <person name="Andreopoulos B."/>
            <person name="Baker S."/>
            <person name="Barry K."/>
            <person name="Bills G."/>
            <person name="Bluhm B."/>
            <person name="Cannon C."/>
            <person name="Castanera R."/>
            <person name="Culley D."/>
            <person name="Daum C."/>
            <person name="Ezra D."/>
            <person name="Gonzalez J."/>
            <person name="Henrissat B."/>
            <person name="Kuo A."/>
            <person name="Liang C."/>
            <person name="Lipzen A."/>
            <person name="Lutzoni F."/>
            <person name="Magnuson J."/>
            <person name="Mondo S."/>
            <person name="Nolan M."/>
            <person name="Ohm R."/>
            <person name="Pangilinan J."/>
            <person name="Park H.-J."/>
            <person name="Ramirez L."/>
            <person name="Alfaro M."/>
            <person name="Sun H."/>
            <person name="Tritt A."/>
            <person name="Yoshinaga Y."/>
            <person name="Zwiers L.-H."/>
            <person name="Turgeon B."/>
            <person name="Goodwin S."/>
            <person name="Spatafora J."/>
            <person name="Crous P."/>
            <person name="Grigoriev I."/>
        </authorList>
    </citation>
    <scope>NUCLEOTIDE SEQUENCE</scope>
    <source>
        <strain evidence="1">ATCC 200398</strain>
    </source>
</reference>
<comment type="caution">
    <text evidence="1">The sequence shown here is derived from an EMBL/GenBank/DDBJ whole genome shotgun (WGS) entry which is preliminary data.</text>
</comment>
<evidence type="ECO:0000313" key="2">
    <source>
        <dbReference type="Proteomes" id="UP000799755"/>
    </source>
</evidence>
<proteinExistence type="predicted"/>
<keyword evidence="2" id="KW-1185">Reference proteome</keyword>
<dbReference type="EMBL" id="MU003529">
    <property type="protein sequence ID" value="KAF2465592.1"/>
    <property type="molecule type" value="Genomic_DNA"/>
</dbReference>
<evidence type="ECO:0000313" key="1">
    <source>
        <dbReference type="EMBL" id="KAF2465592.1"/>
    </source>
</evidence>
<organism evidence="1 2">
    <name type="scientific">Lindgomyces ingoldianus</name>
    <dbReference type="NCBI Taxonomy" id="673940"/>
    <lineage>
        <taxon>Eukaryota</taxon>
        <taxon>Fungi</taxon>
        <taxon>Dikarya</taxon>
        <taxon>Ascomycota</taxon>
        <taxon>Pezizomycotina</taxon>
        <taxon>Dothideomycetes</taxon>
        <taxon>Pleosporomycetidae</taxon>
        <taxon>Pleosporales</taxon>
        <taxon>Lindgomycetaceae</taxon>
        <taxon>Lindgomyces</taxon>
    </lineage>
</organism>
<name>A0ACB6QHK5_9PLEO</name>
<dbReference type="Proteomes" id="UP000799755">
    <property type="component" value="Unassembled WGS sequence"/>
</dbReference>
<sequence>MLYLVLPAVVQTRIPTLPSIRRSISDLRGRSIHIKSLSISTEVSAPESPPPRYSSRAGRETPNRDSIVSSDTEEIDFRDDVSERPESLSFIPPPFPLSETETGINWKYSNQGISLLTQAYQESNALARGAADASAVLARQLYLHGMTYLLRGIPADLTPEETLSLQAAIPVGILDLQNDPNAHALIPFPQQGSVSQEGPVQNPSLLHRLTASIVFQTFVLIQFLLPYIRLFIGHAYRWERENKVTQRLFSKSITTVDELGRRSLQLSQTVCRMNDGKVGQAINDLTIWWVRGLTGGIQQGLSEGVVILGPERNQTSKGRVERID</sequence>